<dbReference type="PROSITE" id="PS00131">
    <property type="entry name" value="CARBOXYPEPT_SER_SER"/>
    <property type="match status" value="1"/>
</dbReference>
<keyword evidence="2 6" id="KW-0121">Carboxypeptidase</keyword>
<feature type="chain" id="PRO_5006512178" description="Carboxypeptidase" evidence="6">
    <location>
        <begin position="19"/>
        <end position="503"/>
    </location>
</feature>
<dbReference type="InterPro" id="IPR001563">
    <property type="entry name" value="Peptidase_S10"/>
</dbReference>
<proteinExistence type="inferred from homology"/>
<dbReference type="HOGENOM" id="CLU_008523_12_3_1"/>
<dbReference type="Proteomes" id="UP000027265">
    <property type="component" value="Unassembled WGS sequence"/>
</dbReference>
<keyword evidence="3 6" id="KW-0645">Protease</keyword>
<dbReference type="PANTHER" id="PTHR11802:SF479">
    <property type="entry name" value="CARBOXYPEPTIDASE"/>
    <property type="match status" value="1"/>
</dbReference>
<dbReference type="AlphaFoldDB" id="A0A067PV89"/>
<dbReference type="PANTHER" id="PTHR11802">
    <property type="entry name" value="SERINE PROTEASE FAMILY S10 SERINE CARBOXYPEPTIDASE"/>
    <property type="match status" value="1"/>
</dbReference>
<dbReference type="SUPFAM" id="SSF53474">
    <property type="entry name" value="alpha/beta-Hydrolases"/>
    <property type="match status" value="1"/>
</dbReference>
<keyword evidence="8" id="KW-1185">Reference proteome</keyword>
<evidence type="ECO:0000313" key="7">
    <source>
        <dbReference type="EMBL" id="KDQ55197.1"/>
    </source>
</evidence>
<dbReference type="PRINTS" id="PR00724">
    <property type="entry name" value="CRBOXYPTASEC"/>
</dbReference>
<dbReference type="Pfam" id="PF00450">
    <property type="entry name" value="Peptidase_S10"/>
    <property type="match status" value="1"/>
</dbReference>
<reference evidence="8" key="1">
    <citation type="journal article" date="2014" name="Proc. Natl. Acad. Sci. U.S.A.">
        <title>Extensive sampling of basidiomycete genomes demonstrates inadequacy of the white-rot/brown-rot paradigm for wood decay fungi.</title>
        <authorList>
            <person name="Riley R."/>
            <person name="Salamov A.A."/>
            <person name="Brown D.W."/>
            <person name="Nagy L.G."/>
            <person name="Floudas D."/>
            <person name="Held B.W."/>
            <person name="Levasseur A."/>
            <person name="Lombard V."/>
            <person name="Morin E."/>
            <person name="Otillar R."/>
            <person name="Lindquist E.A."/>
            <person name="Sun H."/>
            <person name="LaButti K.M."/>
            <person name="Schmutz J."/>
            <person name="Jabbour D."/>
            <person name="Luo H."/>
            <person name="Baker S.E."/>
            <person name="Pisabarro A.G."/>
            <person name="Walton J.D."/>
            <person name="Blanchette R.A."/>
            <person name="Henrissat B."/>
            <person name="Martin F."/>
            <person name="Cullen D."/>
            <person name="Hibbett D.S."/>
            <person name="Grigoriev I.V."/>
        </authorList>
    </citation>
    <scope>NUCLEOTIDE SEQUENCE [LARGE SCALE GENOMIC DNA]</scope>
    <source>
        <strain evidence="8">MUCL 33604</strain>
    </source>
</reference>
<evidence type="ECO:0000256" key="3">
    <source>
        <dbReference type="ARBA" id="ARBA00022670"/>
    </source>
</evidence>
<feature type="signal peptide" evidence="6">
    <location>
        <begin position="1"/>
        <end position="18"/>
    </location>
</feature>
<evidence type="ECO:0000313" key="8">
    <source>
        <dbReference type="Proteomes" id="UP000027265"/>
    </source>
</evidence>
<dbReference type="GO" id="GO:0006508">
    <property type="term" value="P:proteolysis"/>
    <property type="evidence" value="ECO:0007669"/>
    <property type="project" value="UniProtKB-KW"/>
</dbReference>
<comment type="similarity">
    <text evidence="1 6">Belongs to the peptidase S10 family.</text>
</comment>
<protein>
    <recommendedName>
        <fullName evidence="6">Carboxypeptidase</fullName>
        <ecNumber evidence="6">3.4.16.-</ecNumber>
    </recommendedName>
</protein>
<keyword evidence="6" id="KW-0732">Signal</keyword>
<dbReference type="InterPro" id="IPR029058">
    <property type="entry name" value="AB_hydrolase_fold"/>
</dbReference>
<keyword evidence="5" id="KW-0325">Glycoprotein</keyword>
<organism evidence="7 8">
    <name type="scientific">Jaapia argillacea MUCL 33604</name>
    <dbReference type="NCBI Taxonomy" id="933084"/>
    <lineage>
        <taxon>Eukaryota</taxon>
        <taxon>Fungi</taxon>
        <taxon>Dikarya</taxon>
        <taxon>Basidiomycota</taxon>
        <taxon>Agaricomycotina</taxon>
        <taxon>Agaricomycetes</taxon>
        <taxon>Agaricomycetidae</taxon>
        <taxon>Jaapiales</taxon>
        <taxon>Jaapiaceae</taxon>
        <taxon>Jaapia</taxon>
    </lineage>
</organism>
<name>A0A067PV89_9AGAM</name>
<dbReference type="EC" id="3.4.16.-" evidence="6"/>
<dbReference type="OrthoDB" id="443318at2759"/>
<gene>
    <name evidence="7" type="ORF">JAAARDRAFT_37728</name>
</gene>
<dbReference type="GO" id="GO:0004185">
    <property type="term" value="F:serine-type carboxypeptidase activity"/>
    <property type="evidence" value="ECO:0007669"/>
    <property type="project" value="UniProtKB-UniRule"/>
</dbReference>
<dbReference type="STRING" id="933084.A0A067PV89"/>
<dbReference type="EMBL" id="KL197726">
    <property type="protein sequence ID" value="KDQ55197.1"/>
    <property type="molecule type" value="Genomic_DNA"/>
</dbReference>
<evidence type="ECO:0000256" key="2">
    <source>
        <dbReference type="ARBA" id="ARBA00022645"/>
    </source>
</evidence>
<evidence type="ECO:0000256" key="4">
    <source>
        <dbReference type="ARBA" id="ARBA00022801"/>
    </source>
</evidence>
<dbReference type="InterPro" id="IPR018202">
    <property type="entry name" value="Ser_caboxypep_ser_AS"/>
</dbReference>
<accession>A0A067PV89</accession>
<dbReference type="Gene3D" id="3.40.50.1820">
    <property type="entry name" value="alpha/beta hydrolase"/>
    <property type="match status" value="1"/>
</dbReference>
<keyword evidence="4 6" id="KW-0378">Hydrolase</keyword>
<evidence type="ECO:0000256" key="6">
    <source>
        <dbReference type="RuleBase" id="RU361156"/>
    </source>
</evidence>
<sequence>MRVLSWLLLGVNLGCVRALSVRREGDLVEKRAETITFNNPAAKQFYVDGAKLPLVPFDAGPSYAGLLPISSDPNETRKLFFWFWPTNNPANVKNLMFWTNGGPGCSAFQGLLEENGPISWNWGQAGPTPNPWTWTNLSNMLWVEQPVGTGFSQGTPNITNEDQLADQLIGFMQQFLNVFDELKGNDFWVTGESYGGFYVPYIASHIYADPSALDLKLKGIFISDPSITYPIVQKEIPALRFVQANKNLMPLNSTYMRSLQKISDTCGFTNYLDKYLKYPPKGPIPLPKGSFTKTYRAHKKCALNQRIMDATTLINPAFDQYRVTDMWPIDWSVLGFPRAIEKFVYFNRTDVQDAIHAPHVKWEACATPPVFNETANHNSSFGINGGKDGDSSVPSALSVLPGVIEKSERVVIVHGLEDFSFMPEGTRIAIQNMTWEGKQGFQTPIKPESFTRKNMGVLGNAHTERKLTYVEFYFSGHMTPQFVPWAAYQTVEYLLGMRDSPSS</sequence>
<evidence type="ECO:0000256" key="5">
    <source>
        <dbReference type="ARBA" id="ARBA00023180"/>
    </source>
</evidence>
<dbReference type="InParanoid" id="A0A067PV89"/>
<evidence type="ECO:0000256" key="1">
    <source>
        <dbReference type="ARBA" id="ARBA00009431"/>
    </source>
</evidence>